<accession>J5JIW4</accession>
<keyword evidence="1 5" id="KW-0540">Nuclease</keyword>
<dbReference type="Proteomes" id="UP000002762">
    <property type="component" value="Unassembled WGS sequence"/>
</dbReference>
<evidence type="ECO:0000313" key="8">
    <source>
        <dbReference type="Proteomes" id="UP000002762"/>
    </source>
</evidence>
<keyword evidence="4 5" id="KW-0539">Nucleus</keyword>
<feature type="active site" description="Proton donor/acceptor" evidence="5">
    <location>
        <position position="141"/>
    </location>
</feature>
<dbReference type="GO" id="GO:0016829">
    <property type="term" value="F:lyase activity"/>
    <property type="evidence" value="ECO:0007669"/>
    <property type="project" value="UniProtKB-KW"/>
</dbReference>
<feature type="active site" description="Proton donor/acceptor" evidence="5">
    <location>
        <position position="255"/>
    </location>
</feature>
<dbReference type="PANTHER" id="PTHR13522">
    <property type="entry name" value="U6 SNRNA PHOSPHODIESTERASE 1"/>
    <property type="match status" value="1"/>
</dbReference>
<reference evidence="7 8" key="1">
    <citation type="journal article" date="2012" name="Sci. Rep.">
        <title>Genomic perspectives on the evolution of fungal entomopathogenicity in Beauveria bassiana.</title>
        <authorList>
            <person name="Xiao G."/>
            <person name="Ying S.H."/>
            <person name="Zheng P."/>
            <person name="Wang Z.L."/>
            <person name="Zhang S."/>
            <person name="Xie X.Q."/>
            <person name="Shang Y."/>
            <person name="St Leger R.J."/>
            <person name="Zhao G.P."/>
            <person name="Wang C."/>
            <person name="Feng M.G."/>
        </authorList>
    </citation>
    <scope>NUCLEOTIDE SEQUENCE [LARGE SCALE GENOMIC DNA]</scope>
    <source>
        <strain evidence="7 8">ARSEF 2860</strain>
    </source>
</reference>
<sequence length="326" mass="35735">MALVNYSSSSDGEDQDCATTHDEPASKRQKRTGPSEASACDGAGAPQQPSMPPLPSEFHDLYAATVRQSTVDDPALHQGRKRQVPHIVGQWPSHVYIEWRPSYEQHAVLTRLLAKVEDTLDGEIELHQFMTSDLGAPLPLHVSLSRPLSLSTTEKDDFLQRVSESLGSGAVPPFIMQPRSLAWFTSPDSNRSFLVLGVAATGGDGDDEGDNAPLMKLLRKSNAAAARFGQSLLYQHARDDDDDDDDDDEARTAFHVSIAWTFARPGQDISQATLDLFQRLPLDEVMAWRIAVDNVKVKIGNVVTSVALSRGGAPGRDRTRFLFDET</sequence>
<comment type="subcellular location">
    <subcellularLocation>
        <location evidence="5">Nucleus</location>
    </subcellularLocation>
</comment>
<dbReference type="RefSeq" id="XP_008601195.1">
    <property type="nucleotide sequence ID" value="XM_008602973.1"/>
</dbReference>
<dbReference type="EC" id="3.1.4.-" evidence="5"/>
<dbReference type="OrthoDB" id="49151at2759"/>
<dbReference type="InterPro" id="IPR027521">
    <property type="entry name" value="Usb1"/>
</dbReference>
<dbReference type="GeneID" id="19890888"/>
<dbReference type="GO" id="GO:0034477">
    <property type="term" value="P:U6 snRNA 3'-end processing"/>
    <property type="evidence" value="ECO:0007669"/>
    <property type="project" value="UniProtKB-UniRule"/>
</dbReference>
<dbReference type="InParanoid" id="J5JIW4"/>
<comment type="function">
    <text evidence="5">Phosphodiesterase responsible for the U6 snRNA 3' end processing. Acts as an exoribonuclease (RNase) responsible for trimming the poly(U) tract of the last nucleotides in the pre-U6 snRNA molecule, leading to the formation of mature U6 snRNA.</text>
</comment>
<keyword evidence="3" id="KW-0456">Lyase</keyword>
<evidence type="ECO:0000256" key="6">
    <source>
        <dbReference type="SAM" id="MobiDB-lite"/>
    </source>
</evidence>
<keyword evidence="8" id="KW-1185">Reference proteome</keyword>
<dbReference type="PANTHER" id="PTHR13522:SF3">
    <property type="entry name" value="U6 SNRNA PHOSPHODIESTERASE 1"/>
    <property type="match status" value="1"/>
</dbReference>
<evidence type="ECO:0000256" key="5">
    <source>
        <dbReference type="HAMAP-Rule" id="MF_03040"/>
    </source>
</evidence>
<dbReference type="Pfam" id="PF09749">
    <property type="entry name" value="HVSL"/>
    <property type="match status" value="1"/>
</dbReference>
<dbReference type="HAMAP" id="MF_03040">
    <property type="entry name" value="USB1"/>
    <property type="match status" value="1"/>
</dbReference>
<dbReference type="AlphaFoldDB" id="J5JIW4"/>
<comment type="similarity">
    <text evidence="5">Belongs to the 2H phosphoesterase superfamily. USB1 family.</text>
</comment>
<evidence type="ECO:0000313" key="7">
    <source>
        <dbReference type="EMBL" id="EJP63276.1"/>
    </source>
</evidence>
<dbReference type="FunCoup" id="J5JIW4">
    <property type="interactions" value="18"/>
</dbReference>
<dbReference type="HOGENOM" id="CLU_050234_1_0_1"/>
<dbReference type="EMBL" id="JH725177">
    <property type="protein sequence ID" value="EJP63276.1"/>
    <property type="molecule type" value="Genomic_DNA"/>
</dbReference>
<protein>
    <recommendedName>
        <fullName evidence="5">U6 snRNA phosphodiesterase</fullName>
        <ecNumber evidence="5">3.1.4.-</ecNumber>
    </recommendedName>
</protein>
<evidence type="ECO:0000256" key="3">
    <source>
        <dbReference type="ARBA" id="ARBA00023239"/>
    </source>
</evidence>
<evidence type="ECO:0000256" key="2">
    <source>
        <dbReference type="ARBA" id="ARBA00022801"/>
    </source>
</evidence>
<evidence type="ECO:0000256" key="1">
    <source>
        <dbReference type="ARBA" id="ARBA00022722"/>
    </source>
</evidence>
<proteinExistence type="inferred from homology"/>
<gene>
    <name evidence="5" type="primary">USB1</name>
    <name evidence="7" type="ORF">BBA_07876</name>
</gene>
<dbReference type="Gene3D" id="3.90.1140.10">
    <property type="entry name" value="Cyclic phosphodiesterase"/>
    <property type="match status" value="1"/>
</dbReference>
<feature type="region of interest" description="Disordered" evidence="6">
    <location>
        <begin position="1"/>
        <end position="57"/>
    </location>
</feature>
<feature type="compositionally biased region" description="Polar residues" evidence="6">
    <location>
        <begin position="1"/>
        <end position="10"/>
    </location>
</feature>
<dbReference type="GO" id="GO:0005634">
    <property type="term" value="C:nucleus"/>
    <property type="evidence" value="ECO:0007669"/>
    <property type="project" value="UniProtKB-SubCell"/>
</dbReference>
<organism evidence="7 8">
    <name type="scientific">Beauveria bassiana (strain ARSEF 2860)</name>
    <name type="common">White muscardine disease fungus</name>
    <name type="synonym">Tritirachium shiotae</name>
    <dbReference type="NCBI Taxonomy" id="655819"/>
    <lineage>
        <taxon>Eukaryota</taxon>
        <taxon>Fungi</taxon>
        <taxon>Dikarya</taxon>
        <taxon>Ascomycota</taxon>
        <taxon>Pezizomycotina</taxon>
        <taxon>Sordariomycetes</taxon>
        <taxon>Hypocreomycetidae</taxon>
        <taxon>Hypocreales</taxon>
        <taxon>Cordycipitaceae</taxon>
        <taxon>Beauveria</taxon>
    </lineage>
</organism>
<name>J5JIW4_BEAB2</name>
<keyword evidence="2 5" id="KW-0378">Hydrolase</keyword>
<dbReference type="STRING" id="655819.J5JIW4"/>
<evidence type="ECO:0000256" key="4">
    <source>
        <dbReference type="ARBA" id="ARBA00023242"/>
    </source>
</evidence>
<dbReference type="GO" id="GO:1990838">
    <property type="term" value="F:poly(U)-specific exoribonuclease activity, producing 3' uridine cyclic phosphate ends"/>
    <property type="evidence" value="ECO:0007669"/>
    <property type="project" value="UniProtKB-UniRule"/>
</dbReference>